<dbReference type="Gene3D" id="3.30.200.20">
    <property type="entry name" value="Phosphorylase Kinase, domain 1"/>
    <property type="match status" value="1"/>
</dbReference>
<gene>
    <name evidence="10" type="ORF">VFH_II218360</name>
</gene>
<accession>A0AAV0ZR19</accession>
<dbReference type="AlphaFoldDB" id="A0AAV0ZR19"/>
<dbReference type="GO" id="GO:0004674">
    <property type="term" value="F:protein serine/threonine kinase activity"/>
    <property type="evidence" value="ECO:0007669"/>
    <property type="project" value="UniProtKB-KW"/>
</dbReference>
<evidence type="ECO:0000256" key="7">
    <source>
        <dbReference type="ARBA" id="ARBA00047899"/>
    </source>
</evidence>
<proteinExistence type="predicted"/>
<evidence type="ECO:0000313" key="11">
    <source>
        <dbReference type="Proteomes" id="UP001157006"/>
    </source>
</evidence>
<dbReference type="EMBL" id="OX451737">
    <property type="protein sequence ID" value="CAI8600346.1"/>
    <property type="molecule type" value="Genomic_DNA"/>
</dbReference>
<comment type="catalytic activity">
    <reaction evidence="7">
        <text>L-threonyl-[protein] + ATP = O-phospho-L-threonyl-[protein] + ADP + H(+)</text>
        <dbReference type="Rhea" id="RHEA:46608"/>
        <dbReference type="Rhea" id="RHEA-COMP:11060"/>
        <dbReference type="Rhea" id="RHEA-COMP:11605"/>
        <dbReference type="ChEBI" id="CHEBI:15378"/>
        <dbReference type="ChEBI" id="CHEBI:30013"/>
        <dbReference type="ChEBI" id="CHEBI:30616"/>
        <dbReference type="ChEBI" id="CHEBI:61977"/>
        <dbReference type="ChEBI" id="CHEBI:456216"/>
        <dbReference type="EC" id="2.7.11.1"/>
    </reaction>
</comment>
<evidence type="ECO:0000256" key="4">
    <source>
        <dbReference type="ARBA" id="ARBA00022741"/>
    </source>
</evidence>
<dbReference type="InterPro" id="IPR011009">
    <property type="entry name" value="Kinase-like_dom_sf"/>
</dbReference>
<evidence type="ECO:0000256" key="3">
    <source>
        <dbReference type="ARBA" id="ARBA00022679"/>
    </source>
</evidence>
<reference evidence="10 11" key="1">
    <citation type="submission" date="2023-01" db="EMBL/GenBank/DDBJ databases">
        <authorList>
            <person name="Kreplak J."/>
        </authorList>
    </citation>
    <scope>NUCLEOTIDE SEQUENCE [LARGE SCALE GENOMIC DNA]</scope>
</reference>
<dbReference type="GO" id="GO:0030688">
    <property type="term" value="C:preribosome, small subunit precursor"/>
    <property type="evidence" value="ECO:0007669"/>
    <property type="project" value="TreeGrafter"/>
</dbReference>
<dbReference type="PANTHER" id="PTHR45852:SF1">
    <property type="entry name" value="SERINE_THREONINE-PROTEIN KINASE RIO2"/>
    <property type="match status" value="1"/>
</dbReference>
<name>A0AAV0ZR19_VICFA</name>
<evidence type="ECO:0000256" key="1">
    <source>
        <dbReference type="ARBA" id="ARBA00012513"/>
    </source>
</evidence>
<dbReference type="SUPFAM" id="SSF56112">
    <property type="entry name" value="Protein kinase-like (PK-like)"/>
    <property type="match status" value="1"/>
</dbReference>
<evidence type="ECO:0000256" key="6">
    <source>
        <dbReference type="ARBA" id="ARBA00022840"/>
    </source>
</evidence>
<dbReference type="Pfam" id="PF01163">
    <property type="entry name" value="RIO1"/>
    <property type="match status" value="1"/>
</dbReference>
<comment type="catalytic activity">
    <reaction evidence="8">
        <text>L-seryl-[protein] + ATP = O-phospho-L-seryl-[protein] + ADP + H(+)</text>
        <dbReference type="Rhea" id="RHEA:17989"/>
        <dbReference type="Rhea" id="RHEA-COMP:9863"/>
        <dbReference type="Rhea" id="RHEA-COMP:11604"/>
        <dbReference type="ChEBI" id="CHEBI:15378"/>
        <dbReference type="ChEBI" id="CHEBI:29999"/>
        <dbReference type="ChEBI" id="CHEBI:30616"/>
        <dbReference type="ChEBI" id="CHEBI:83421"/>
        <dbReference type="ChEBI" id="CHEBI:456216"/>
        <dbReference type="EC" id="2.7.11.1"/>
    </reaction>
</comment>
<keyword evidence="11" id="KW-1185">Reference proteome</keyword>
<keyword evidence="2" id="KW-0723">Serine/threonine-protein kinase</keyword>
<dbReference type="GO" id="GO:0005634">
    <property type="term" value="C:nucleus"/>
    <property type="evidence" value="ECO:0007669"/>
    <property type="project" value="TreeGrafter"/>
</dbReference>
<dbReference type="GO" id="GO:0005524">
    <property type="term" value="F:ATP binding"/>
    <property type="evidence" value="ECO:0007669"/>
    <property type="project" value="UniProtKB-KW"/>
</dbReference>
<evidence type="ECO:0000259" key="9">
    <source>
        <dbReference type="Pfam" id="PF01163"/>
    </source>
</evidence>
<sequence length="106" mass="12265">MHRNTIGCKWIFKVNENEFGVSILHVCEEYAFTKALETCGFPVPNALEHNRHCVIMSLVQGYPLFQVKQLQNPYTVFETIIRLAENGIIHCDFNEFNIMVCLNNLC</sequence>
<dbReference type="EC" id="2.7.11.1" evidence="1"/>
<keyword evidence="4" id="KW-0547">Nucleotide-binding</keyword>
<dbReference type="Proteomes" id="UP001157006">
    <property type="component" value="Chromosome 2"/>
</dbReference>
<dbReference type="PANTHER" id="PTHR45852">
    <property type="entry name" value="SER/THR-PROTEIN KINASE RIO2"/>
    <property type="match status" value="1"/>
</dbReference>
<evidence type="ECO:0000256" key="2">
    <source>
        <dbReference type="ARBA" id="ARBA00022527"/>
    </source>
</evidence>
<dbReference type="InterPro" id="IPR018934">
    <property type="entry name" value="RIO_dom"/>
</dbReference>
<keyword evidence="3" id="KW-0808">Transferase</keyword>
<dbReference type="Gene3D" id="1.10.510.10">
    <property type="entry name" value="Transferase(Phosphotransferase) domain 1"/>
    <property type="match status" value="1"/>
</dbReference>
<keyword evidence="5" id="KW-0418">Kinase</keyword>
<evidence type="ECO:0000256" key="8">
    <source>
        <dbReference type="ARBA" id="ARBA00048679"/>
    </source>
</evidence>
<evidence type="ECO:0000313" key="10">
    <source>
        <dbReference type="EMBL" id="CAI8600346.1"/>
    </source>
</evidence>
<dbReference type="GO" id="GO:0005829">
    <property type="term" value="C:cytosol"/>
    <property type="evidence" value="ECO:0007669"/>
    <property type="project" value="TreeGrafter"/>
</dbReference>
<feature type="domain" description="RIO-type" evidence="9">
    <location>
        <begin position="21"/>
        <end position="101"/>
    </location>
</feature>
<dbReference type="GO" id="GO:0030490">
    <property type="term" value="P:maturation of SSU-rRNA"/>
    <property type="evidence" value="ECO:0007669"/>
    <property type="project" value="TreeGrafter"/>
</dbReference>
<evidence type="ECO:0000256" key="5">
    <source>
        <dbReference type="ARBA" id="ARBA00022777"/>
    </source>
</evidence>
<keyword evidence="6" id="KW-0067">ATP-binding</keyword>
<organism evidence="10 11">
    <name type="scientific">Vicia faba</name>
    <name type="common">Broad bean</name>
    <name type="synonym">Faba vulgaris</name>
    <dbReference type="NCBI Taxonomy" id="3906"/>
    <lineage>
        <taxon>Eukaryota</taxon>
        <taxon>Viridiplantae</taxon>
        <taxon>Streptophyta</taxon>
        <taxon>Embryophyta</taxon>
        <taxon>Tracheophyta</taxon>
        <taxon>Spermatophyta</taxon>
        <taxon>Magnoliopsida</taxon>
        <taxon>eudicotyledons</taxon>
        <taxon>Gunneridae</taxon>
        <taxon>Pentapetalae</taxon>
        <taxon>rosids</taxon>
        <taxon>fabids</taxon>
        <taxon>Fabales</taxon>
        <taxon>Fabaceae</taxon>
        <taxon>Papilionoideae</taxon>
        <taxon>50 kb inversion clade</taxon>
        <taxon>NPAAA clade</taxon>
        <taxon>Hologalegina</taxon>
        <taxon>IRL clade</taxon>
        <taxon>Fabeae</taxon>
        <taxon>Vicia</taxon>
    </lineage>
</organism>
<protein>
    <recommendedName>
        <fullName evidence="1">non-specific serine/threonine protein kinase</fullName>
        <ecNumber evidence="1">2.7.11.1</ecNumber>
    </recommendedName>
</protein>